<accession>A0A1X3ITA5</accession>
<dbReference type="InterPro" id="IPR023696">
    <property type="entry name" value="Ureohydrolase_dom_sf"/>
</dbReference>
<dbReference type="EMBL" id="ADIZ01000046">
    <property type="protein sequence ID" value="OSK88073.1"/>
    <property type="molecule type" value="Genomic_DNA"/>
</dbReference>
<gene>
    <name evidence="5" type="ORF">ECXG_04272</name>
</gene>
<dbReference type="Gene3D" id="3.40.800.10">
    <property type="entry name" value="Ureohydrolase domain"/>
    <property type="match status" value="1"/>
</dbReference>
<evidence type="ECO:0000256" key="3">
    <source>
        <dbReference type="ARBA" id="ARBA00023211"/>
    </source>
</evidence>
<dbReference type="GO" id="GO:0004053">
    <property type="term" value="F:arginase activity"/>
    <property type="evidence" value="ECO:0007669"/>
    <property type="project" value="TreeGrafter"/>
</dbReference>
<dbReference type="RefSeq" id="WP_085453360.1">
    <property type="nucleotide sequence ID" value="NZ_ADIZ01000046.1"/>
</dbReference>
<dbReference type="Proteomes" id="UP000193942">
    <property type="component" value="Unassembled WGS sequence"/>
</dbReference>
<evidence type="ECO:0000313" key="6">
    <source>
        <dbReference type="Proteomes" id="UP000193942"/>
    </source>
</evidence>
<sequence length="302" mass="33089">MSNENAALRLIFPQWQGGNNPPYYLGSQMLEWLAPETTGIVEVVNVTEPKPENSALQVENGIRGRSAIKLQLLDAQRRIHKHQPESITVLGGDCLVSLAPFAWLQEKYGDRLGVLWIDSHPDVQTPAQFANAHAHVLAALMGIGDTGLTSAVKSPLAAEKIMIAGIHDPLPYEEQFIAEHGISICSPHDVRNGAEKIVNWLKEQQIEYLAIHIDLDVLDPQFFRSVLFARPGRGADEFGHVAEGKLTIADVLNIVGKATAQAEPVGLTLAEHLPWDALNLKHMLEQLPLLGGRDKISLSVTD</sequence>
<comment type="similarity">
    <text evidence="4">Belongs to the arginase family.</text>
</comment>
<keyword evidence="2 5" id="KW-0378">Hydrolase</keyword>
<organism evidence="5 6">
    <name type="scientific">Escherichia coli TA447</name>
    <dbReference type="NCBI Taxonomy" id="656447"/>
    <lineage>
        <taxon>Bacteria</taxon>
        <taxon>Pseudomonadati</taxon>
        <taxon>Pseudomonadota</taxon>
        <taxon>Gammaproteobacteria</taxon>
        <taxon>Enterobacterales</taxon>
        <taxon>Enterobacteriaceae</taxon>
        <taxon>Escherichia</taxon>
    </lineage>
</organism>
<protein>
    <submittedName>
        <fullName evidence="5">Arginase/agmatinase/formimionoglutamate hydrolase</fullName>
    </submittedName>
</protein>
<reference evidence="5 6" key="1">
    <citation type="submission" date="2010-04" db="EMBL/GenBank/DDBJ databases">
        <title>The Genome Sequence of Escherichia coli TA447.</title>
        <authorList>
            <consortium name="The Broad Institute Genome Sequencing Platform"/>
            <consortium name="The Broad Institute Genome Sequencing Center for Infectious Disease"/>
            <person name="Feldgarden M."/>
            <person name="Gordon D.M."/>
            <person name="Johnson J.R."/>
            <person name="Johnston B.D."/>
            <person name="Young S."/>
            <person name="Zeng Q."/>
            <person name="Koehrsen M."/>
            <person name="Alvarado L."/>
            <person name="Berlin A.M."/>
            <person name="Borenstein D."/>
            <person name="Chapman S.B."/>
            <person name="Chen Z."/>
            <person name="Engels R."/>
            <person name="Freedman E."/>
            <person name="Gellesch M."/>
            <person name="Goldberg J."/>
            <person name="Griggs A."/>
            <person name="Gujja S."/>
            <person name="Heilman E.R."/>
            <person name="Heiman D.I."/>
            <person name="Hepburn T.A."/>
            <person name="Howarth C."/>
            <person name="Jen D."/>
            <person name="Larson L."/>
            <person name="Mehta T."/>
            <person name="Park D."/>
            <person name="Pearson M."/>
            <person name="Richards J."/>
            <person name="Roberts A."/>
            <person name="Saif S."/>
            <person name="Shea T.D."/>
            <person name="Shenoy N."/>
            <person name="Sisk P."/>
            <person name="Stolte C."/>
            <person name="Sykes S.N."/>
            <person name="Walk T."/>
            <person name="White J."/>
            <person name="Yandava C."/>
            <person name="Haas B."/>
            <person name="Henn M.R."/>
            <person name="Nusbaum C."/>
            <person name="Birren B."/>
        </authorList>
    </citation>
    <scope>NUCLEOTIDE SEQUENCE [LARGE SCALE GENOMIC DNA]</scope>
    <source>
        <strain evidence="5 6">TA447</strain>
    </source>
</reference>
<keyword evidence="3" id="KW-0464">Manganese</keyword>
<dbReference type="AlphaFoldDB" id="A0A1X3ITA5"/>
<proteinExistence type="inferred from homology"/>
<dbReference type="CDD" id="cd09999">
    <property type="entry name" value="Arginase-like_1"/>
    <property type="match status" value="1"/>
</dbReference>
<dbReference type="InterPro" id="IPR006035">
    <property type="entry name" value="Ureohydrolase"/>
</dbReference>
<dbReference type="Pfam" id="PF00491">
    <property type="entry name" value="Arginase"/>
    <property type="match status" value="1"/>
</dbReference>
<dbReference type="GO" id="GO:0005829">
    <property type="term" value="C:cytosol"/>
    <property type="evidence" value="ECO:0007669"/>
    <property type="project" value="TreeGrafter"/>
</dbReference>
<dbReference type="PANTHER" id="PTHR43782:SF3">
    <property type="entry name" value="ARGINASE"/>
    <property type="match status" value="1"/>
</dbReference>
<evidence type="ECO:0000313" key="5">
    <source>
        <dbReference type="EMBL" id="OSK88073.1"/>
    </source>
</evidence>
<keyword evidence="1" id="KW-0479">Metal-binding</keyword>
<dbReference type="PRINTS" id="PR00116">
    <property type="entry name" value="ARGINASE"/>
</dbReference>
<evidence type="ECO:0000256" key="4">
    <source>
        <dbReference type="PROSITE-ProRule" id="PRU00742"/>
    </source>
</evidence>
<dbReference type="GO" id="GO:0030145">
    <property type="term" value="F:manganese ion binding"/>
    <property type="evidence" value="ECO:0007669"/>
    <property type="project" value="TreeGrafter"/>
</dbReference>
<dbReference type="PANTHER" id="PTHR43782">
    <property type="entry name" value="ARGINASE"/>
    <property type="match status" value="1"/>
</dbReference>
<dbReference type="PROSITE" id="PS51409">
    <property type="entry name" value="ARGINASE_2"/>
    <property type="match status" value="1"/>
</dbReference>
<evidence type="ECO:0000256" key="1">
    <source>
        <dbReference type="ARBA" id="ARBA00022723"/>
    </source>
</evidence>
<comment type="caution">
    <text evidence="5">The sequence shown here is derived from an EMBL/GenBank/DDBJ whole genome shotgun (WGS) entry which is preliminary data.</text>
</comment>
<dbReference type="SUPFAM" id="SSF52768">
    <property type="entry name" value="Arginase/deacetylase"/>
    <property type="match status" value="1"/>
</dbReference>
<evidence type="ECO:0000256" key="2">
    <source>
        <dbReference type="ARBA" id="ARBA00022801"/>
    </source>
</evidence>
<name>A0A1X3ITA5_ECOLX</name>